<reference evidence="8" key="1">
    <citation type="journal article" date="2021" name="Sci. Adv.">
        <title>The American lobster genome reveals insights on longevity, neural, and immune adaptations.</title>
        <authorList>
            <person name="Polinski J.M."/>
            <person name="Zimin A.V."/>
            <person name="Clark K.F."/>
            <person name="Kohn A.B."/>
            <person name="Sadowski N."/>
            <person name="Timp W."/>
            <person name="Ptitsyn A."/>
            <person name="Khanna P."/>
            <person name="Romanova D.Y."/>
            <person name="Williams P."/>
            <person name="Greenwood S.J."/>
            <person name="Moroz L.L."/>
            <person name="Walt D.R."/>
            <person name="Bodnar A.G."/>
        </authorList>
    </citation>
    <scope>NUCLEOTIDE SEQUENCE</scope>
    <source>
        <strain evidence="8">GMGI-L3</strain>
    </source>
</reference>
<keyword evidence="2" id="KW-0963">Cytoplasm</keyword>
<dbReference type="PROSITE" id="PS51336">
    <property type="entry name" value="DM10"/>
    <property type="match status" value="3"/>
</dbReference>
<keyword evidence="3" id="KW-0677">Repeat</keyword>
<evidence type="ECO:0000256" key="3">
    <source>
        <dbReference type="ARBA" id="ARBA00022737"/>
    </source>
</evidence>
<dbReference type="PANTHER" id="PTHR12086">
    <property type="entry name" value="EF-HAND DOMAIN C-TERMINAL CONTAINING PROTEIN"/>
    <property type="match status" value="1"/>
</dbReference>
<proteinExistence type="predicted"/>
<keyword evidence="4" id="KW-0206">Cytoskeleton</keyword>
<dbReference type="Gene3D" id="2.30.29.170">
    <property type="match status" value="3"/>
</dbReference>
<evidence type="ECO:0000313" key="8">
    <source>
        <dbReference type="EMBL" id="KAG7154617.1"/>
    </source>
</evidence>
<gene>
    <name evidence="8" type="primary">efhc2-L</name>
    <name evidence="8" type="ORF">Hamer_G014966</name>
</gene>
<dbReference type="EMBL" id="JAHLQT010044109">
    <property type="protein sequence ID" value="KAG7154617.1"/>
    <property type="molecule type" value="Genomic_DNA"/>
</dbReference>
<dbReference type="AlphaFoldDB" id="A0A8J5J8C9"/>
<feature type="domain" description="DM10" evidence="7">
    <location>
        <begin position="388"/>
        <end position="488"/>
    </location>
</feature>
<dbReference type="GO" id="GO:0005930">
    <property type="term" value="C:axoneme"/>
    <property type="evidence" value="ECO:0007669"/>
    <property type="project" value="UniProtKB-SubCell"/>
</dbReference>
<dbReference type="SMART" id="SM00676">
    <property type="entry name" value="DM10"/>
    <property type="match status" value="3"/>
</dbReference>
<comment type="caution">
    <text evidence="8">The sequence shown here is derived from an EMBL/GenBank/DDBJ whole genome shotgun (WGS) entry which is preliminary data.</text>
</comment>
<evidence type="ECO:0000256" key="4">
    <source>
        <dbReference type="ARBA" id="ARBA00023212"/>
    </source>
</evidence>
<protein>
    <submittedName>
        <fullName evidence="8">EF-hand domain-containing family member C2-like</fullName>
    </submittedName>
</protein>
<feature type="domain" description="DM10" evidence="7">
    <location>
        <begin position="2"/>
        <end position="104"/>
    </location>
</feature>
<dbReference type="FunFam" id="2.30.29.170:FF:000002">
    <property type="entry name" value="EF-hand domain (C-terminal) containing 1"/>
    <property type="match status" value="1"/>
</dbReference>
<keyword evidence="9" id="KW-1185">Reference proteome</keyword>
<name>A0A8J5J8C9_HOMAM</name>
<dbReference type="InterPro" id="IPR006602">
    <property type="entry name" value="DM10_dom"/>
</dbReference>
<sequence>MTDKILSFGAVLVEEVAGGVQREVMIYYHLEDHTLRLVELPTHNAGTVQGTLVGRQRVPTSTHPLAPHLHLHHLKVGECVTVLGRRYLVTSCDAATRTYLTSLGLFPHDNLAPHPTTMPRQAVSGTAGVGKLQFSREWPKRHPLATFVNKSGQVLRFYGEWVGEGESMGGVTTPVTERVELRYYLEDDTAEVRVHYLTPHQDSLTPTPPHLPTKILKRGPIPKVSSGESTAAALGVVGRPTLNLVGLRGGQAHLKDRRPQICYCARQVLGHVVKFGWWAVQAGPSPEFLGPGDLVLGNTVAVGGRLLRLCECDSFTTNYYKNVLDVDQCPAEYQYLRRRLAVPSVPRSEPLDPRWLEEPPRDPLHPLPTSVTTIVGGMHARSLRDGCEDKILRFGAKLVSDKEKDKEREFVINFYVYDSTISVFEVPKINSGMRAGMFLGRGLVVGPGGGGHVNGQDLYAGATIALNSHVFHLTHADEFTLNYMETHADEFPQANYNVALDEARRRLGHHQLTDLLRQMTTYDPDRKGIVPTSVVLGALNTALRGSPLSTQQVTTLGRRHRRLQPHPLSKNHLTHLAALHLKRHNFDGVQDLSSGLRGRDVECRGRLPASMVRAALTAIHPPLTTTLIDALVTSVTQQDGQVEYERLCSDLDWRHRPHIHDNLPCQVDEASLEQGLRRHLDLVDYVTLIADLEGSASTHHLAGSGLV</sequence>
<evidence type="ECO:0000256" key="2">
    <source>
        <dbReference type="ARBA" id="ARBA00022490"/>
    </source>
</evidence>
<keyword evidence="5" id="KW-0966">Cell projection</keyword>
<dbReference type="Pfam" id="PF06565">
    <property type="entry name" value="DM10_dom"/>
    <property type="match status" value="3"/>
</dbReference>
<accession>A0A8J5J8C9</accession>
<evidence type="ECO:0000313" key="9">
    <source>
        <dbReference type="Proteomes" id="UP000747542"/>
    </source>
</evidence>
<feature type="region of interest" description="Disordered" evidence="6">
    <location>
        <begin position="346"/>
        <end position="367"/>
    </location>
</feature>
<evidence type="ECO:0000256" key="6">
    <source>
        <dbReference type="SAM" id="MobiDB-lite"/>
    </source>
</evidence>
<evidence type="ECO:0000256" key="1">
    <source>
        <dbReference type="ARBA" id="ARBA00004430"/>
    </source>
</evidence>
<comment type="subcellular location">
    <subcellularLocation>
        <location evidence="1">Cytoplasm</location>
        <location evidence="1">Cytoskeleton</location>
        <location evidence="1">Cilium axoneme</location>
    </subcellularLocation>
</comment>
<dbReference type="InterPro" id="IPR040193">
    <property type="entry name" value="EFHC1/EFHC2/EFHB"/>
</dbReference>
<evidence type="ECO:0000259" key="7">
    <source>
        <dbReference type="PROSITE" id="PS51336"/>
    </source>
</evidence>
<organism evidence="8 9">
    <name type="scientific">Homarus americanus</name>
    <name type="common">American lobster</name>
    <dbReference type="NCBI Taxonomy" id="6706"/>
    <lineage>
        <taxon>Eukaryota</taxon>
        <taxon>Metazoa</taxon>
        <taxon>Ecdysozoa</taxon>
        <taxon>Arthropoda</taxon>
        <taxon>Crustacea</taxon>
        <taxon>Multicrustacea</taxon>
        <taxon>Malacostraca</taxon>
        <taxon>Eumalacostraca</taxon>
        <taxon>Eucarida</taxon>
        <taxon>Decapoda</taxon>
        <taxon>Pleocyemata</taxon>
        <taxon>Astacidea</taxon>
        <taxon>Nephropoidea</taxon>
        <taxon>Nephropidae</taxon>
        <taxon>Homarus</taxon>
    </lineage>
</organism>
<dbReference type="Proteomes" id="UP000747542">
    <property type="component" value="Unassembled WGS sequence"/>
</dbReference>
<feature type="compositionally biased region" description="Basic and acidic residues" evidence="6">
    <location>
        <begin position="349"/>
        <end position="364"/>
    </location>
</feature>
<evidence type="ECO:0000256" key="5">
    <source>
        <dbReference type="ARBA" id="ARBA00023273"/>
    </source>
</evidence>
<feature type="domain" description="DM10" evidence="7">
    <location>
        <begin position="151"/>
        <end position="324"/>
    </location>
</feature>